<evidence type="ECO:0000313" key="2">
    <source>
        <dbReference type="Proteomes" id="UP000188268"/>
    </source>
</evidence>
<dbReference type="EMBL" id="AWWV01009969">
    <property type="protein sequence ID" value="OMO82681.1"/>
    <property type="molecule type" value="Genomic_DNA"/>
</dbReference>
<comment type="caution">
    <text evidence="1">The sequence shown here is derived from an EMBL/GenBank/DDBJ whole genome shotgun (WGS) entry which is preliminary data.</text>
</comment>
<dbReference type="Gramene" id="OMO82681">
    <property type="protein sequence ID" value="OMO82681"/>
    <property type="gene ID" value="CCACVL1_11804"/>
</dbReference>
<name>A0A1R3IJI8_COCAP</name>
<organism evidence="1 2">
    <name type="scientific">Corchorus capsularis</name>
    <name type="common">Jute</name>
    <dbReference type="NCBI Taxonomy" id="210143"/>
    <lineage>
        <taxon>Eukaryota</taxon>
        <taxon>Viridiplantae</taxon>
        <taxon>Streptophyta</taxon>
        <taxon>Embryophyta</taxon>
        <taxon>Tracheophyta</taxon>
        <taxon>Spermatophyta</taxon>
        <taxon>Magnoliopsida</taxon>
        <taxon>eudicotyledons</taxon>
        <taxon>Gunneridae</taxon>
        <taxon>Pentapetalae</taxon>
        <taxon>rosids</taxon>
        <taxon>malvids</taxon>
        <taxon>Malvales</taxon>
        <taxon>Malvaceae</taxon>
        <taxon>Grewioideae</taxon>
        <taxon>Apeibeae</taxon>
        <taxon>Corchorus</taxon>
    </lineage>
</organism>
<dbReference type="Proteomes" id="UP000188268">
    <property type="component" value="Unassembled WGS sequence"/>
</dbReference>
<sequence>MADGDSLSLGSFSPLLLISLENK</sequence>
<evidence type="ECO:0000313" key="1">
    <source>
        <dbReference type="EMBL" id="OMO82681.1"/>
    </source>
</evidence>
<accession>A0A1R3IJI8</accession>
<proteinExistence type="predicted"/>
<protein>
    <submittedName>
        <fullName evidence="1">Uncharacterized protein</fullName>
    </submittedName>
</protein>
<reference evidence="1 2" key="1">
    <citation type="submission" date="2013-09" db="EMBL/GenBank/DDBJ databases">
        <title>Corchorus capsularis genome sequencing.</title>
        <authorList>
            <person name="Alam M."/>
            <person name="Haque M.S."/>
            <person name="Islam M.S."/>
            <person name="Emdad E.M."/>
            <person name="Islam M.M."/>
            <person name="Ahmed B."/>
            <person name="Halim A."/>
            <person name="Hossen Q.M.M."/>
            <person name="Hossain M.Z."/>
            <person name="Ahmed R."/>
            <person name="Khan M.M."/>
            <person name="Islam R."/>
            <person name="Rashid M.M."/>
            <person name="Khan S.A."/>
            <person name="Rahman M.S."/>
            <person name="Alam M."/>
        </authorList>
    </citation>
    <scope>NUCLEOTIDE SEQUENCE [LARGE SCALE GENOMIC DNA]</scope>
    <source>
        <strain evidence="2">cv. CVL-1</strain>
        <tissue evidence="1">Whole seedling</tissue>
    </source>
</reference>
<gene>
    <name evidence="1" type="ORF">CCACVL1_11804</name>
</gene>
<keyword evidence="2" id="KW-1185">Reference proteome</keyword>
<dbReference type="AlphaFoldDB" id="A0A1R3IJI8"/>